<gene>
    <name evidence="8" type="ORF">RhiirA4_410072</name>
</gene>
<dbReference type="CDD" id="cd22920">
    <property type="entry name" value="HFD_CENP-T"/>
    <property type="match status" value="1"/>
</dbReference>
<evidence type="ECO:0000256" key="2">
    <source>
        <dbReference type="ARBA" id="ARBA00004286"/>
    </source>
</evidence>
<dbReference type="InterPro" id="IPR035425">
    <property type="entry name" value="CENP-T/H4_C"/>
</dbReference>
<dbReference type="VEuPathDB" id="FungiDB:FUN_012946"/>
<keyword evidence="9" id="KW-1185">Reference proteome</keyword>
<protein>
    <recommendedName>
        <fullName evidence="7">CENP-T/Histone H4 histone fold domain-containing protein</fullName>
    </recommendedName>
</protein>
<dbReference type="InterPro" id="IPR028255">
    <property type="entry name" value="CENP-T"/>
</dbReference>
<evidence type="ECO:0000256" key="3">
    <source>
        <dbReference type="ARBA" id="ARBA00010137"/>
    </source>
</evidence>
<keyword evidence="5" id="KW-0539">Nucleus</keyword>
<reference evidence="8 9" key="1">
    <citation type="submission" date="2015-10" db="EMBL/GenBank/DDBJ databases">
        <title>Genome analyses suggest a sexual origin of heterokaryosis in a supposedly ancient asexual fungus.</title>
        <authorList>
            <person name="Ropars J."/>
            <person name="Sedzielewska K."/>
            <person name="Noel J."/>
            <person name="Charron P."/>
            <person name="Farinelli L."/>
            <person name="Marton T."/>
            <person name="Kruger M."/>
            <person name="Pelin A."/>
            <person name="Brachmann A."/>
            <person name="Corradi N."/>
        </authorList>
    </citation>
    <scope>NUCLEOTIDE SEQUENCE [LARGE SCALE GENOMIC DNA]</scope>
    <source>
        <strain evidence="8 9">A4</strain>
    </source>
</reference>
<dbReference type="GO" id="GO:0005634">
    <property type="term" value="C:nucleus"/>
    <property type="evidence" value="ECO:0007669"/>
    <property type="project" value="UniProtKB-SubCell"/>
</dbReference>
<dbReference type="Pfam" id="PF15511">
    <property type="entry name" value="CENP-T_C"/>
    <property type="match status" value="1"/>
</dbReference>
<dbReference type="VEuPathDB" id="FungiDB:RhiirA1_428564"/>
<dbReference type="GO" id="GO:0000278">
    <property type="term" value="P:mitotic cell cycle"/>
    <property type="evidence" value="ECO:0007669"/>
    <property type="project" value="TreeGrafter"/>
</dbReference>
<feature type="domain" description="CENP-T/Histone H4 histone fold" evidence="7">
    <location>
        <begin position="490"/>
        <end position="583"/>
    </location>
</feature>
<dbReference type="GO" id="GO:0003677">
    <property type="term" value="F:DNA binding"/>
    <property type="evidence" value="ECO:0007669"/>
    <property type="project" value="InterPro"/>
</dbReference>
<feature type="region of interest" description="Disordered" evidence="6">
    <location>
        <begin position="1"/>
        <end position="39"/>
    </location>
</feature>
<dbReference type="PANTHER" id="PTHR46904">
    <property type="entry name" value="CENTROMERE PROTEIN T"/>
    <property type="match status" value="1"/>
</dbReference>
<keyword evidence="4" id="KW-0158">Chromosome</keyword>
<dbReference type="VEuPathDB" id="FungiDB:RhiirA1_428563"/>
<dbReference type="EMBL" id="LLXI01001689">
    <property type="protein sequence ID" value="PKY54788.1"/>
    <property type="molecule type" value="Genomic_DNA"/>
</dbReference>
<evidence type="ECO:0000256" key="1">
    <source>
        <dbReference type="ARBA" id="ARBA00004123"/>
    </source>
</evidence>
<dbReference type="SUPFAM" id="SSF47113">
    <property type="entry name" value="Histone-fold"/>
    <property type="match status" value="1"/>
</dbReference>
<feature type="region of interest" description="Disordered" evidence="6">
    <location>
        <begin position="90"/>
        <end position="157"/>
    </location>
</feature>
<name>A0A2I1H7D6_9GLOM</name>
<evidence type="ECO:0000259" key="7">
    <source>
        <dbReference type="Pfam" id="PF15511"/>
    </source>
</evidence>
<proteinExistence type="inferred from homology"/>
<dbReference type="InterPro" id="IPR009072">
    <property type="entry name" value="Histone-fold"/>
</dbReference>
<dbReference type="GO" id="GO:0051382">
    <property type="term" value="P:kinetochore assembly"/>
    <property type="evidence" value="ECO:0007669"/>
    <property type="project" value="InterPro"/>
</dbReference>
<organism evidence="8 9">
    <name type="scientific">Rhizophagus irregularis</name>
    <dbReference type="NCBI Taxonomy" id="588596"/>
    <lineage>
        <taxon>Eukaryota</taxon>
        <taxon>Fungi</taxon>
        <taxon>Fungi incertae sedis</taxon>
        <taxon>Mucoromycota</taxon>
        <taxon>Glomeromycotina</taxon>
        <taxon>Glomeromycetes</taxon>
        <taxon>Glomerales</taxon>
        <taxon>Glomeraceae</taxon>
        <taxon>Rhizophagus</taxon>
    </lineage>
</organism>
<comment type="similarity">
    <text evidence="3">Belongs to the CENP-T/CNN1 family.</text>
</comment>
<evidence type="ECO:0000256" key="4">
    <source>
        <dbReference type="ARBA" id="ARBA00022454"/>
    </source>
</evidence>
<evidence type="ECO:0000313" key="9">
    <source>
        <dbReference type="Proteomes" id="UP000234323"/>
    </source>
</evidence>
<comment type="subcellular location">
    <subcellularLocation>
        <location evidence="2">Chromosome</location>
    </subcellularLocation>
    <subcellularLocation>
        <location evidence="1">Nucleus</location>
    </subcellularLocation>
</comment>
<dbReference type="PANTHER" id="PTHR46904:SF1">
    <property type="entry name" value="CENTROMERE PROTEIN T"/>
    <property type="match status" value="1"/>
</dbReference>
<evidence type="ECO:0000313" key="8">
    <source>
        <dbReference type="EMBL" id="PKY54788.1"/>
    </source>
</evidence>
<dbReference type="GO" id="GO:0000776">
    <property type="term" value="C:kinetochore"/>
    <property type="evidence" value="ECO:0007669"/>
    <property type="project" value="InterPro"/>
</dbReference>
<dbReference type="VEuPathDB" id="FungiDB:RhiirFUN_020515"/>
<dbReference type="GO" id="GO:0007059">
    <property type="term" value="P:chromosome segregation"/>
    <property type="evidence" value="ECO:0007669"/>
    <property type="project" value="TreeGrafter"/>
</dbReference>
<accession>A0A2I1H7D6</accession>
<sequence>MDTSKTPSSKRKTKASLGTAIKRSVQATRKGPGSAAKKRRVVVATQTNIARALNNEKLDSNDSKIGSPTYEGRITRARNATLNATLKETPSRMLRQLSKVLPKPSPERQTPRRNSVRVGIQRTPGSVRPTPNSTRRSTKKPNNKCKDSVSMKKQSPQDLLRQLTRAPGFIQDVPIRIEVSNFDSDEIESKQELLENMEQHVQNNIQIQQSTKDDELMDIETQLHDKIDYSEDEISNCLDQITETMEFTGEVITDRKDIGIEFNNQVEIQPPKDQEIVSNIDNNEAVDAFNSPIAGSSRLQEGNELDNFWLGRNLNDLNNFTFENNFEINENSERRNRLLNELLRSSLDNQAENGLENYLSHDSLENQSNERVQLLFNPKKYDIENIVSLDPLVNETENEHSIQPEDNSGYDIHVPIINNDTNDLENESTVEVTLDDKSPENDMIVIQNESEKVEEIFEFDNDHVNLEQRLNNNNKRNERIRTNKFTGITRLPNSLIKSLFSKFSSIKVSKEAMQMAFDGTQEYLEQISNDLNTYASHAKREVIQEKDVLLLMKRQGLITEKSTFESLVEQYLPRELSNEICPYARSGNIVYPQKQFSRKGTKKSK</sequence>
<dbReference type="Gene3D" id="1.10.20.10">
    <property type="entry name" value="Histone, subunit A"/>
    <property type="match status" value="1"/>
</dbReference>
<dbReference type="OrthoDB" id="10071681at2759"/>
<dbReference type="GO" id="GO:0046982">
    <property type="term" value="F:protein heterodimerization activity"/>
    <property type="evidence" value="ECO:0007669"/>
    <property type="project" value="InterPro"/>
</dbReference>
<dbReference type="Proteomes" id="UP000234323">
    <property type="component" value="Unassembled WGS sequence"/>
</dbReference>
<evidence type="ECO:0000256" key="6">
    <source>
        <dbReference type="SAM" id="MobiDB-lite"/>
    </source>
</evidence>
<evidence type="ECO:0000256" key="5">
    <source>
        <dbReference type="ARBA" id="ARBA00023242"/>
    </source>
</evidence>
<comment type="caution">
    <text evidence="8">The sequence shown here is derived from an EMBL/GenBank/DDBJ whole genome shotgun (WGS) entry which is preliminary data.</text>
</comment>
<dbReference type="AlphaFoldDB" id="A0A2I1H7D6"/>